<gene>
    <name evidence="2" type="ORF">KDA10_02830</name>
</gene>
<feature type="region of interest" description="Disordered" evidence="1">
    <location>
        <begin position="42"/>
        <end position="65"/>
    </location>
</feature>
<name>A0A955IWA4_UNCKA</name>
<dbReference type="AlphaFoldDB" id="A0A955IWA4"/>
<comment type="caution">
    <text evidence="2">The sequence shown here is derived from an EMBL/GenBank/DDBJ whole genome shotgun (WGS) entry which is preliminary data.</text>
</comment>
<protein>
    <submittedName>
        <fullName evidence="2">Uncharacterized protein</fullName>
    </submittedName>
</protein>
<sequence>MILVLTPEQIRKNLLRDASWVPAEDASDMDWELYQRVYDDMIESGELDEPDDDMDEGLYSDDDDY</sequence>
<reference evidence="2" key="2">
    <citation type="journal article" date="2021" name="Microbiome">
        <title>Successional dynamics and alternative stable states in a saline activated sludge microbial community over 9 years.</title>
        <authorList>
            <person name="Wang Y."/>
            <person name="Ye J."/>
            <person name="Ju F."/>
            <person name="Liu L."/>
            <person name="Boyd J.A."/>
            <person name="Deng Y."/>
            <person name="Parks D.H."/>
            <person name="Jiang X."/>
            <person name="Yin X."/>
            <person name="Woodcroft B.J."/>
            <person name="Tyson G.W."/>
            <person name="Hugenholtz P."/>
            <person name="Polz M.F."/>
            <person name="Zhang T."/>
        </authorList>
    </citation>
    <scope>NUCLEOTIDE SEQUENCE</scope>
    <source>
        <strain evidence="2">HKST-UBA80</strain>
    </source>
</reference>
<evidence type="ECO:0000313" key="2">
    <source>
        <dbReference type="EMBL" id="MCA9302266.1"/>
    </source>
</evidence>
<evidence type="ECO:0000256" key="1">
    <source>
        <dbReference type="SAM" id="MobiDB-lite"/>
    </source>
</evidence>
<evidence type="ECO:0000313" key="3">
    <source>
        <dbReference type="Proteomes" id="UP000714817"/>
    </source>
</evidence>
<accession>A0A955IWA4</accession>
<reference evidence="2" key="1">
    <citation type="submission" date="2020-04" db="EMBL/GenBank/DDBJ databases">
        <authorList>
            <person name="Zhang T."/>
        </authorList>
    </citation>
    <scope>NUCLEOTIDE SEQUENCE</scope>
    <source>
        <strain evidence="2">HKST-UBA80</strain>
    </source>
</reference>
<dbReference type="EMBL" id="JAGQNY010000009">
    <property type="protein sequence ID" value="MCA9302266.1"/>
    <property type="molecule type" value="Genomic_DNA"/>
</dbReference>
<proteinExistence type="predicted"/>
<organism evidence="2 3">
    <name type="scientific">candidate division WWE3 bacterium</name>
    <dbReference type="NCBI Taxonomy" id="2053526"/>
    <lineage>
        <taxon>Bacteria</taxon>
        <taxon>Katanobacteria</taxon>
    </lineage>
</organism>
<dbReference type="Proteomes" id="UP000714817">
    <property type="component" value="Unassembled WGS sequence"/>
</dbReference>